<dbReference type="STRING" id="571298.SAMN04488026_101351"/>
<keyword evidence="3" id="KW-0413">Isomerase</keyword>
<dbReference type="RefSeq" id="WP_093153378.1">
    <property type="nucleotide sequence ID" value="NZ_FNEK01000013.1"/>
</dbReference>
<evidence type="ECO:0000313" key="4">
    <source>
        <dbReference type="Proteomes" id="UP000199382"/>
    </source>
</evidence>
<dbReference type="NCBIfam" id="NF004631">
    <property type="entry name" value="PRK05975.1"/>
    <property type="match status" value="1"/>
</dbReference>
<dbReference type="PRINTS" id="PR00149">
    <property type="entry name" value="FUMRATELYASE"/>
</dbReference>
<dbReference type="PANTHER" id="PTHR43172">
    <property type="entry name" value="ADENYLOSUCCINATE LYASE"/>
    <property type="match status" value="1"/>
</dbReference>
<dbReference type="PRINTS" id="PR00145">
    <property type="entry name" value="ARGSUCLYASE"/>
</dbReference>
<keyword evidence="4" id="KW-1185">Reference proteome</keyword>
<dbReference type="InterPro" id="IPR022761">
    <property type="entry name" value="Fumarate_lyase_N"/>
</dbReference>
<dbReference type="AlphaFoldDB" id="A0A1G8RL88"/>
<evidence type="ECO:0000313" key="3">
    <source>
        <dbReference type="EMBL" id="SDJ17834.1"/>
    </source>
</evidence>
<name>A0A1G8RL88_9RHOB</name>
<dbReference type="Pfam" id="PF00206">
    <property type="entry name" value="Lyase_1"/>
    <property type="match status" value="1"/>
</dbReference>
<proteinExistence type="inferred from homology"/>
<sequence>MNPLTHDPHMFGPLFTDETISAAFSSARFLSHFSAFERALAQALGEARVVSPEVSAAAVAAIDSFAADLDAIRAKVLTDGVPAPEYARQLKAHAGSDCAAAIHAGATSQDLVDTATVLALRGVNEELVNRLRAALAALDKLDGTFGATEMMGRTRMQAALPITVSDRIAGWKMPLAAHLERLEEIRPRIEQLQFGGAVGNRSATGAAKEAVAAQIAEALGLNNPPRAWHAMRDGMAEYAGWLSLVTGTLGKMGQDLCLMAQQGVDELRLSGGGSSSAMPHKQNPVLAEMLVTLARYNAVQLGGMHQALLHEQERSGAAWTLEWMILPAMAGATGKALLLAQDLLGSIERLGPAQ</sequence>
<dbReference type="SUPFAM" id="SSF48557">
    <property type="entry name" value="L-aspartase-like"/>
    <property type="match status" value="1"/>
</dbReference>
<evidence type="ECO:0000256" key="1">
    <source>
        <dbReference type="ARBA" id="ARBA00034772"/>
    </source>
</evidence>
<gene>
    <name evidence="3" type="ORF">SAMN04488026_101351</name>
</gene>
<dbReference type="InterPro" id="IPR008948">
    <property type="entry name" value="L-Aspartase-like"/>
</dbReference>
<accession>A0A1G8RL88</accession>
<dbReference type="Proteomes" id="UP000199382">
    <property type="component" value="Unassembled WGS sequence"/>
</dbReference>
<evidence type="ECO:0000259" key="2">
    <source>
        <dbReference type="Pfam" id="PF00206"/>
    </source>
</evidence>
<dbReference type="Gene3D" id="1.20.200.10">
    <property type="entry name" value="Fumarase/aspartase (Central domain)"/>
    <property type="match status" value="1"/>
</dbReference>
<dbReference type="PANTHER" id="PTHR43172:SF2">
    <property type="entry name" value="ADENYLOSUCCINATE LYASE C-TERMINAL DOMAIN-CONTAINING PROTEIN"/>
    <property type="match status" value="1"/>
</dbReference>
<dbReference type="EMBL" id="FNEK01000013">
    <property type="protein sequence ID" value="SDJ17834.1"/>
    <property type="molecule type" value="Genomic_DNA"/>
</dbReference>
<organism evidence="3 4">
    <name type="scientific">Aliiruegeria lutimaris</name>
    <dbReference type="NCBI Taxonomy" id="571298"/>
    <lineage>
        <taxon>Bacteria</taxon>
        <taxon>Pseudomonadati</taxon>
        <taxon>Pseudomonadota</taxon>
        <taxon>Alphaproteobacteria</taxon>
        <taxon>Rhodobacterales</taxon>
        <taxon>Roseobacteraceae</taxon>
        <taxon>Aliiruegeria</taxon>
    </lineage>
</organism>
<comment type="similarity">
    <text evidence="1">Belongs to the class-II fumarase/aspartase family.</text>
</comment>
<reference evidence="3 4" key="1">
    <citation type="submission" date="2016-10" db="EMBL/GenBank/DDBJ databases">
        <authorList>
            <person name="de Groot N.N."/>
        </authorList>
    </citation>
    <scope>NUCLEOTIDE SEQUENCE [LARGE SCALE GENOMIC DNA]</scope>
    <source>
        <strain evidence="3 4">DSM 25294</strain>
    </source>
</reference>
<dbReference type="InterPro" id="IPR000362">
    <property type="entry name" value="Fumarate_lyase_fam"/>
</dbReference>
<dbReference type="GO" id="GO:0016853">
    <property type="term" value="F:isomerase activity"/>
    <property type="evidence" value="ECO:0007669"/>
    <property type="project" value="UniProtKB-KW"/>
</dbReference>
<protein>
    <submittedName>
        <fullName evidence="3">3-carboxy-cis,cis-muconate cycloisomerase</fullName>
    </submittedName>
</protein>
<dbReference type="OrthoDB" id="9768878at2"/>
<feature type="domain" description="Fumarate lyase N-terminal" evidence="2">
    <location>
        <begin position="36"/>
        <end position="293"/>
    </location>
</feature>